<accession>A0A8S1JS91</accession>
<dbReference type="InterPro" id="IPR000719">
    <property type="entry name" value="Prot_kinase_dom"/>
</dbReference>
<dbReference type="AlphaFoldDB" id="A0A8S1JS91"/>
<dbReference type="InterPro" id="IPR017441">
    <property type="entry name" value="Protein_kinase_ATP_BS"/>
</dbReference>
<dbReference type="GO" id="GO:0004674">
    <property type="term" value="F:protein serine/threonine kinase activity"/>
    <property type="evidence" value="ECO:0007669"/>
    <property type="project" value="UniProtKB-KW"/>
</dbReference>
<keyword evidence="3 6" id="KW-0547">Nucleotide-binding</keyword>
<dbReference type="Proteomes" id="UP000688137">
    <property type="component" value="Unassembled WGS sequence"/>
</dbReference>
<keyword evidence="9" id="KW-1185">Reference proteome</keyword>
<evidence type="ECO:0000256" key="1">
    <source>
        <dbReference type="ARBA" id="ARBA00022527"/>
    </source>
</evidence>
<evidence type="ECO:0000256" key="2">
    <source>
        <dbReference type="ARBA" id="ARBA00022679"/>
    </source>
</evidence>
<dbReference type="PROSITE" id="PS50011">
    <property type="entry name" value="PROTEIN_KINASE_DOM"/>
    <property type="match status" value="1"/>
</dbReference>
<keyword evidence="2" id="KW-0808">Transferase</keyword>
<evidence type="ECO:0000256" key="4">
    <source>
        <dbReference type="ARBA" id="ARBA00022777"/>
    </source>
</evidence>
<dbReference type="FunFam" id="3.30.200.20:FF:000923">
    <property type="entry name" value="Uncharacterized protein"/>
    <property type="match status" value="1"/>
</dbReference>
<dbReference type="GO" id="GO:0005524">
    <property type="term" value="F:ATP binding"/>
    <property type="evidence" value="ECO:0007669"/>
    <property type="project" value="UniProtKB-UniRule"/>
</dbReference>
<keyword evidence="5 6" id="KW-0067">ATP-binding</keyword>
<dbReference type="CDD" id="cd07834">
    <property type="entry name" value="STKc_MAPK"/>
    <property type="match status" value="1"/>
</dbReference>
<dbReference type="SMART" id="SM00220">
    <property type="entry name" value="S_TKc"/>
    <property type="match status" value="1"/>
</dbReference>
<gene>
    <name evidence="8" type="ORF">PPRIM_AZ9-3.1.T0090461</name>
</gene>
<keyword evidence="1" id="KW-0723">Serine/threonine-protein kinase</keyword>
<keyword evidence="4" id="KW-0418">Kinase</keyword>
<name>A0A8S1JS91_PARPR</name>
<dbReference type="InterPro" id="IPR050117">
    <property type="entry name" value="MAPK"/>
</dbReference>
<evidence type="ECO:0000256" key="3">
    <source>
        <dbReference type="ARBA" id="ARBA00022741"/>
    </source>
</evidence>
<comment type="caution">
    <text evidence="8">The sequence shown here is derived from an EMBL/GenBank/DDBJ whole genome shotgun (WGS) entry which is preliminary data.</text>
</comment>
<dbReference type="PANTHER" id="PTHR24055">
    <property type="entry name" value="MITOGEN-ACTIVATED PROTEIN KINASE"/>
    <property type="match status" value="1"/>
</dbReference>
<protein>
    <recommendedName>
        <fullName evidence="7">Protein kinase domain-containing protein</fullName>
    </recommendedName>
</protein>
<reference evidence="8" key="1">
    <citation type="submission" date="2021-01" db="EMBL/GenBank/DDBJ databases">
        <authorList>
            <consortium name="Genoscope - CEA"/>
            <person name="William W."/>
        </authorList>
    </citation>
    <scope>NUCLEOTIDE SEQUENCE</scope>
</reference>
<proteinExistence type="predicted"/>
<feature type="binding site" evidence="6">
    <location>
        <position position="49"/>
    </location>
    <ligand>
        <name>ATP</name>
        <dbReference type="ChEBI" id="CHEBI:30616"/>
    </ligand>
</feature>
<dbReference type="FunFam" id="1.10.510.10:FF:000040">
    <property type="entry name" value="Mitogen-activated protein kinase"/>
    <property type="match status" value="1"/>
</dbReference>
<feature type="domain" description="Protein kinase" evidence="7">
    <location>
        <begin position="18"/>
        <end position="310"/>
    </location>
</feature>
<evidence type="ECO:0000313" key="8">
    <source>
        <dbReference type="EMBL" id="CAD8045522.1"/>
    </source>
</evidence>
<sequence>MKNNIMFGGVSFNCGDRYKLIKLVGTGAYGSVVLAYDLQNKNHKVAIKKLNVIEDAIDAKRILREIKIQRSMNHHNILKIYDIIYDQKSEFFGDIYIVSPYFPADLHKIIKSNQDLSVEHVQFIMYQLCKGLYYLHSSGSIHRDIKPGNILANENCEVCYCDFGFARKKDEIQDQIDENMTEYVVTRHYRAPEIMLSSQQYSQPVDIWSLGCTFAELMTRKILFNAPNYIQMIKMFFDILGRPSDEELNQLVTNENALSFIETLPHKPKQPASKSVPFPDAKARDLLDQMLEMNPKNRITAQKCLEHPFFESIRNQAEEITFTGNLECDFENDDAITLEQLKYLILIEINHIKAKNKEELINIEEEMKRIGIIQQYHQ</sequence>
<dbReference type="OMA" id="YDQKSEF"/>
<evidence type="ECO:0000256" key="5">
    <source>
        <dbReference type="ARBA" id="ARBA00022840"/>
    </source>
</evidence>
<organism evidence="8 9">
    <name type="scientific">Paramecium primaurelia</name>
    <dbReference type="NCBI Taxonomy" id="5886"/>
    <lineage>
        <taxon>Eukaryota</taxon>
        <taxon>Sar</taxon>
        <taxon>Alveolata</taxon>
        <taxon>Ciliophora</taxon>
        <taxon>Intramacronucleata</taxon>
        <taxon>Oligohymenophorea</taxon>
        <taxon>Peniculida</taxon>
        <taxon>Parameciidae</taxon>
        <taxon>Paramecium</taxon>
    </lineage>
</organism>
<evidence type="ECO:0000256" key="6">
    <source>
        <dbReference type="PROSITE-ProRule" id="PRU10141"/>
    </source>
</evidence>
<evidence type="ECO:0000259" key="7">
    <source>
        <dbReference type="PROSITE" id="PS50011"/>
    </source>
</evidence>
<evidence type="ECO:0000313" key="9">
    <source>
        <dbReference type="Proteomes" id="UP000688137"/>
    </source>
</evidence>
<dbReference type="EMBL" id="CAJJDM010000006">
    <property type="protein sequence ID" value="CAD8045522.1"/>
    <property type="molecule type" value="Genomic_DNA"/>
</dbReference>
<dbReference type="PROSITE" id="PS00107">
    <property type="entry name" value="PROTEIN_KINASE_ATP"/>
    <property type="match status" value="1"/>
</dbReference>
<dbReference type="Pfam" id="PF00069">
    <property type="entry name" value="Pkinase"/>
    <property type="match status" value="1"/>
</dbReference>